<evidence type="ECO:0000313" key="10">
    <source>
        <dbReference type="Proteomes" id="UP001473302"/>
    </source>
</evidence>
<keyword evidence="10" id="KW-1185">Reference proteome</keyword>
<dbReference type="InterPro" id="IPR040038">
    <property type="entry name" value="TIPIN/Csm3/Swi3"/>
</dbReference>
<feature type="compositionally biased region" description="Basic and acidic residues" evidence="7">
    <location>
        <begin position="175"/>
        <end position="184"/>
    </location>
</feature>
<dbReference type="PANTHER" id="PTHR13220">
    <property type="entry name" value="TIMELESS INTERACTING-RELATED"/>
    <property type="match status" value="1"/>
</dbReference>
<evidence type="ECO:0000256" key="7">
    <source>
        <dbReference type="SAM" id="MobiDB-lite"/>
    </source>
</evidence>
<evidence type="ECO:0000259" key="8">
    <source>
        <dbReference type="Pfam" id="PF07962"/>
    </source>
</evidence>
<dbReference type="Pfam" id="PF07962">
    <property type="entry name" value="Swi3"/>
    <property type="match status" value="1"/>
</dbReference>
<feature type="compositionally biased region" description="Polar residues" evidence="7">
    <location>
        <begin position="304"/>
        <end position="315"/>
    </location>
</feature>
<feature type="region of interest" description="Disordered" evidence="7">
    <location>
        <begin position="1"/>
        <end position="38"/>
    </location>
</feature>
<keyword evidence="3 6" id="KW-0227">DNA damage</keyword>
<dbReference type="InterPro" id="IPR012923">
    <property type="entry name" value="Csm3"/>
</dbReference>
<dbReference type="EMBL" id="BAABUK010000013">
    <property type="protein sequence ID" value="GAA5812440.1"/>
    <property type="molecule type" value="Genomic_DNA"/>
</dbReference>
<organism evidence="9 10">
    <name type="scientific">Mucor flavus</name>
    <dbReference type="NCBI Taxonomy" id="439312"/>
    <lineage>
        <taxon>Eukaryota</taxon>
        <taxon>Fungi</taxon>
        <taxon>Fungi incertae sedis</taxon>
        <taxon>Mucoromycota</taxon>
        <taxon>Mucoromycotina</taxon>
        <taxon>Mucoromycetes</taxon>
        <taxon>Mucorales</taxon>
        <taxon>Mucorineae</taxon>
        <taxon>Mucoraceae</taxon>
        <taxon>Mucor</taxon>
    </lineage>
</organism>
<evidence type="ECO:0000256" key="2">
    <source>
        <dbReference type="ARBA" id="ARBA00006075"/>
    </source>
</evidence>
<comment type="similarity">
    <text evidence="2 6">Belongs to the CSM3 family.</text>
</comment>
<comment type="caution">
    <text evidence="9">The sequence shown here is derived from an EMBL/GenBank/DDBJ whole genome shotgun (WGS) entry which is preliminary data.</text>
</comment>
<evidence type="ECO:0000313" key="9">
    <source>
        <dbReference type="EMBL" id="GAA5812440.1"/>
    </source>
</evidence>
<feature type="compositionally biased region" description="Acidic residues" evidence="7">
    <location>
        <begin position="257"/>
        <end position="266"/>
    </location>
</feature>
<accession>A0ABP9Z003</accession>
<evidence type="ECO:0000256" key="1">
    <source>
        <dbReference type="ARBA" id="ARBA00004123"/>
    </source>
</evidence>
<feature type="domain" description="Chromosome segregation in meiosis protein 3" evidence="8">
    <location>
        <begin position="47"/>
        <end position="128"/>
    </location>
</feature>
<dbReference type="Proteomes" id="UP001473302">
    <property type="component" value="Unassembled WGS sequence"/>
</dbReference>
<feature type="region of interest" description="Disordered" evidence="7">
    <location>
        <begin position="246"/>
        <end position="271"/>
    </location>
</feature>
<evidence type="ECO:0000256" key="5">
    <source>
        <dbReference type="ARBA" id="ARBA00023306"/>
    </source>
</evidence>
<reference evidence="9 10" key="1">
    <citation type="submission" date="2024-04" db="EMBL/GenBank/DDBJ databases">
        <title>genome sequences of Mucor flavus KT1a and Helicostylum pulchrum KT1b strains isolated from the surface of a dry-aged beef.</title>
        <authorList>
            <person name="Toyotome T."/>
            <person name="Hosono M."/>
            <person name="Torimaru M."/>
            <person name="Fukuda K."/>
            <person name="Mikami N."/>
        </authorList>
    </citation>
    <scope>NUCLEOTIDE SEQUENCE [LARGE SCALE GENOMIC DNA]</scope>
    <source>
        <strain evidence="9 10">KT1a</strain>
    </source>
</reference>
<sequence>MEFDDSLLDDYNFDPEPATSAPQSPPTQSTELTTDKDDPLAKVKRIKLDEALLLEPKGIPLLRSESRYINFKGKNHEAEDLRKLMTYYTVWASNLYPKYNFSDFAKRVGTHASHRLVRETVNGWQEEYREKLQVRRNIESELSGKTVGDDDDNTRGREETSDDDGDRPLYIPFDENSKAKEKTSKKVQKYKPLSKRKTESDNEDEEVTKKPRTITFSDDEEEETSKPSAKSGREYALAIIAEKRRKRKMAQQKAQFEEEEEGEEEKEAVVVEKKKGPLKSVDDMMNEYYDEDIELALSDNELSSLQIPTQKQQGTEDIEMQDI</sequence>
<gene>
    <name evidence="9" type="ORF">MFLAVUS_005896</name>
</gene>
<feature type="compositionally biased region" description="Acidic residues" evidence="7">
    <location>
        <begin position="1"/>
        <end position="13"/>
    </location>
</feature>
<comment type="function">
    <text evidence="6">Plays an important role in the control of DNA replication and the maintenance of replication fork stability.</text>
</comment>
<feature type="region of interest" description="Disordered" evidence="7">
    <location>
        <begin position="304"/>
        <end position="323"/>
    </location>
</feature>
<dbReference type="PANTHER" id="PTHR13220:SF11">
    <property type="entry name" value="TIMELESS-INTERACTING PROTEIN"/>
    <property type="match status" value="1"/>
</dbReference>
<keyword evidence="5 6" id="KW-0131">Cell cycle</keyword>
<comment type="subcellular location">
    <subcellularLocation>
        <location evidence="1 6">Nucleus</location>
    </subcellularLocation>
</comment>
<keyword evidence="4 6" id="KW-0539">Nucleus</keyword>
<protein>
    <recommendedName>
        <fullName evidence="6">Chromosome segregation in meiosis protein</fullName>
    </recommendedName>
</protein>
<feature type="compositionally biased region" description="Polar residues" evidence="7">
    <location>
        <begin position="20"/>
        <end position="32"/>
    </location>
</feature>
<feature type="compositionally biased region" description="Basic residues" evidence="7">
    <location>
        <begin position="185"/>
        <end position="195"/>
    </location>
</feature>
<evidence type="ECO:0000256" key="4">
    <source>
        <dbReference type="ARBA" id="ARBA00023242"/>
    </source>
</evidence>
<evidence type="ECO:0000256" key="3">
    <source>
        <dbReference type="ARBA" id="ARBA00022763"/>
    </source>
</evidence>
<evidence type="ECO:0000256" key="6">
    <source>
        <dbReference type="RuleBase" id="RU366049"/>
    </source>
</evidence>
<proteinExistence type="inferred from homology"/>
<feature type="region of interest" description="Disordered" evidence="7">
    <location>
        <begin position="139"/>
        <end position="234"/>
    </location>
</feature>
<name>A0ABP9Z003_9FUNG</name>